<comment type="subcellular location">
    <subcellularLocation>
        <location evidence="2">Late endosome membrane</location>
        <topology evidence="2">Multi-pass membrane protein</topology>
    </subcellularLocation>
    <subcellularLocation>
        <location evidence="3">Lysosome membrane</location>
        <topology evidence="3">Multi-pass membrane protein</topology>
    </subcellularLocation>
</comment>
<keyword evidence="5" id="KW-0813">Transport</keyword>
<keyword evidence="9" id="KW-0967">Endosome</keyword>
<comment type="cofactor">
    <cofactor evidence="1">
        <name>heme b</name>
        <dbReference type="ChEBI" id="CHEBI:60344"/>
    </cofactor>
</comment>
<evidence type="ECO:0000256" key="1">
    <source>
        <dbReference type="ARBA" id="ARBA00001970"/>
    </source>
</evidence>
<evidence type="ECO:0000256" key="22">
    <source>
        <dbReference type="ARBA" id="ARBA00046132"/>
    </source>
</evidence>
<evidence type="ECO:0000256" key="13">
    <source>
        <dbReference type="ARBA" id="ARBA00023002"/>
    </source>
</evidence>
<evidence type="ECO:0000256" key="24">
    <source>
        <dbReference type="SAM" id="Phobius"/>
    </source>
</evidence>
<keyword evidence="15 24" id="KW-0472">Membrane</keyword>
<evidence type="ECO:0000256" key="3">
    <source>
        <dbReference type="ARBA" id="ARBA00004155"/>
    </source>
</evidence>
<dbReference type="GO" id="GO:0140571">
    <property type="term" value="F:transmembrane ascorbate ferrireductase activity"/>
    <property type="evidence" value="ECO:0007669"/>
    <property type="project" value="UniProtKB-EC"/>
</dbReference>
<evidence type="ECO:0000256" key="4">
    <source>
        <dbReference type="ARBA" id="ARBA00011738"/>
    </source>
</evidence>
<evidence type="ECO:0000256" key="18">
    <source>
        <dbReference type="ARBA" id="ARBA00024225"/>
    </source>
</evidence>
<feature type="transmembrane region" description="Helical" evidence="24">
    <location>
        <begin position="167"/>
        <end position="194"/>
    </location>
</feature>
<dbReference type="InterPro" id="IPR043205">
    <property type="entry name" value="CYB561/CYBRD1-like"/>
</dbReference>
<evidence type="ECO:0000256" key="7">
    <source>
        <dbReference type="ARBA" id="ARBA00022692"/>
    </source>
</evidence>
<proteinExistence type="predicted"/>
<evidence type="ECO:0000313" key="26">
    <source>
        <dbReference type="Proteomes" id="UP000515150"/>
    </source>
</evidence>
<feature type="domain" description="Cytochrome b561" evidence="25">
    <location>
        <begin position="47"/>
        <end position="273"/>
    </location>
</feature>
<evidence type="ECO:0000256" key="16">
    <source>
        <dbReference type="ARBA" id="ARBA00023180"/>
    </source>
</evidence>
<dbReference type="PANTHER" id="PTHR10106">
    <property type="entry name" value="CYTOCHROME B561-RELATED"/>
    <property type="match status" value="1"/>
</dbReference>
<evidence type="ECO:0000256" key="9">
    <source>
        <dbReference type="ARBA" id="ARBA00022753"/>
    </source>
</evidence>
<keyword evidence="13" id="KW-0560">Oxidoreductase</keyword>
<evidence type="ECO:0000256" key="23">
    <source>
        <dbReference type="ARBA" id="ARBA00048457"/>
    </source>
</evidence>
<evidence type="ECO:0000256" key="12">
    <source>
        <dbReference type="ARBA" id="ARBA00022989"/>
    </source>
</evidence>
<evidence type="ECO:0000313" key="27">
    <source>
        <dbReference type="RefSeq" id="XP_028989483.1"/>
    </source>
</evidence>
<reference evidence="27" key="1">
    <citation type="submission" date="2025-08" db="UniProtKB">
        <authorList>
            <consortium name="RefSeq"/>
        </authorList>
    </citation>
    <scope>IDENTIFICATION</scope>
</reference>
<dbReference type="PROSITE" id="PS50939">
    <property type="entry name" value="CYTOCHROME_B561"/>
    <property type="match status" value="1"/>
</dbReference>
<dbReference type="GeneID" id="114845541"/>
<comment type="catalytic activity">
    <reaction evidence="23">
        <text>Fe(3+)(out) + L-ascorbate(in) = monodehydro-L-ascorbate radical(in) + Fe(2+)(out) + H(+)</text>
        <dbReference type="Rhea" id="RHEA:30403"/>
        <dbReference type="ChEBI" id="CHEBI:15378"/>
        <dbReference type="ChEBI" id="CHEBI:29033"/>
        <dbReference type="ChEBI" id="CHEBI:29034"/>
        <dbReference type="ChEBI" id="CHEBI:38290"/>
        <dbReference type="ChEBI" id="CHEBI:59513"/>
        <dbReference type="EC" id="7.2.1.3"/>
    </reaction>
    <physiologicalReaction direction="left-to-right" evidence="23">
        <dbReference type="Rhea" id="RHEA:30404"/>
    </physiologicalReaction>
</comment>
<feature type="transmembrane region" description="Helical" evidence="24">
    <location>
        <begin position="206"/>
        <end position="226"/>
    </location>
</feature>
<accession>A0A6P7L4H6</accession>
<keyword evidence="8" id="KW-0479">Metal-binding</keyword>
<keyword evidence="11" id="KW-0249">Electron transport</keyword>
<dbReference type="InterPro" id="IPR006593">
    <property type="entry name" value="Cyt_b561/ferric_Rdtase_TM"/>
</dbReference>
<dbReference type="GO" id="GO:0046872">
    <property type="term" value="F:metal ion binding"/>
    <property type="evidence" value="ECO:0007669"/>
    <property type="project" value="UniProtKB-KW"/>
</dbReference>
<dbReference type="Gene3D" id="1.20.120.1770">
    <property type="match status" value="1"/>
</dbReference>
<dbReference type="FunFam" id="1.20.120.1770:FF:000001">
    <property type="entry name" value="Cytochrome b reductase 1"/>
    <property type="match status" value="1"/>
</dbReference>
<evidence type="ECO:0000259" key="25">
    <source>
        <dbReference type="PROSITE" id="PS50939"/>
    </source>
</evidence>
<evidence type="ECO:0000256" key="15">
    <source>
        <dbReference type="ARBA" id="ARBA00023136"/>
    </source>
</evidence>
<evidence type="ECO:0000256" key="8">
    <source>
        <dbReference type="ARBA" id="ARBA00022723"/>
    </source>
</evidence>
<dbReference type="GO" id="GO:0031902">
    <property type="term" value="C:late endosome membrane"/>
    <property type="evidence" value="ECO:0007669"/>
    <property type="project" value="UniProtKB-SubCell"/>
</dbReference>
<name>A0A6P7L4H6_BETSP</name>
<dbReference type="PANTHER" id="PTHR10106:SF38">
    <property type="entry name" value="LYSOSOMAL MEMBRANE ASCORBATE-DEPENDENT FERRIREDUCTASE CYB561A3"/>
    <property type="match status" value="1"/>
</dbReference>
<evidence type="ECO:0000256" key="10">
    <source>
        <dbReference type="ARBA" id="ARBA00022967"/>
    </source>
</evidence>
<protein>
    <recommendedName>
        <fullName evidence="19">Lysosomal membrane ascorbate-dependent ferrireductase CYB561A3</fullName>
        <ecNumber evidence="18">7.2.1.3</ecNumber>
    </recommendedName>
    <alternativeName>
        <fullName evidence="21">Cytochrome b ascorbate-dependent protein 3</fullName>
    </alternativeName>
    <alternativeName>
        <fullName evidence="20">Lysosomal cytochrome b</fullName>
    </alternativeName>
</protein>
<keyword evidence="6" id="KW-0349">Heme</keyword>
<dbReference type="GO" id="GO:0005765">
    <property type="term" value="C:lysosomal membrane"/>
    <property type="evidence" value="ECO:0007669"/>
    <property type="project" value="UniProtKB-SubCell"/>
</dbReference>
<keyword evidence="26" id="KW-1185">Reference proteome</keyword>
<dbReference type="RefSeq" id="XP_028989483.1">
    <property type="nucleotide sequence ID" value="XM_029133650.3"/>
</dbReference>
<dbReference type="EC" id="7.2.1.3" evidence="18"/>
<comment type="subunit">
    <text evidence="4">Homodimer.</text>
</comment>
<evidence type="ECO:0000256" key="5">
    <source>
        <dbReference type="ARBA" id="ARBA00022448"/>
    </source>
</evidence>
<organism evidence="26 27">
    <name type="scientific">Betta splendens</name>
    <name type="common">Siamese fighting fish</name>
    <dbReference type="NCBI Taxonomy" id="158456"/>
    <lineage>
        <taxon>Eukaryota</taxon>
        <taxon>Metazoa</taxon>
        <taxon>Chordata</taxon>
        <taxon>Craniata</taxon>
        <taxon>Vertebrata</taxon>
        <taxon>Euteleostomi</taxon>
        <taxon>Actinopterygii</taxon>
        <taxon>Neopterygii</taxon>
        <taxon>Teleostei</taxon>
        <taxon>Neoteleostei</taxon>
        <taxon>Acanthomorphata</taxon>
        <taxon>Anabantaria</taxon>
        <taxon>Anabantiformes</taxon>
        <taxon>Anabantoidei</taxon>
        <taxon>Osphronemidae</taxon>
        <taxon>Betta</taxon>
    </lineage>
</organism>
<keyword evidence="17" id="KW-0458">Lysosome</keyword>
<evidence type="ECO:0000256" key="17">
    <source>
        <dbReference type="ARBA" id="ARBA00023228"/>
    </source>
</evidence>
<dbReference type="AlphaFoldDB" id="A0A6P7L4H6"/>
<feature type="transmembrane region" description="Helical" evidence="24">
    <location>
        <begin position="84"/>
        <end position="107"/>
    </location>
</feature>
<keyword evidence="14" id="KW-0408">Iron</keyword>
<keyword evidence="10" id="KW-1278">Translocase</keyword>
<dbReference type="Proteomes" id="UP000515150">
    <property type="component" value="Chromosome 19"/>
</dbReference>
<dbReference type="Pfam" id="PF03188">
    <property type="entry name" value="Cytochrom_B561"/>
    <property type="match status" value="1"/>
</dbReference>
<evidence type="ECO:0000256" key="2">
    <source>
        <dbReference type="ARBA" id="ARBA00004107"/>
    </source>
</evidence>
<evidence type="ECO:0000256" key="21">
    <source>
        <dbReference type="ARBA" id="ARBA00042571"/>
    </source>
</evidence>
<evidence type="ECO:0000256" key="11">
    <source>
        <dbReference type="ARBA" id="ARBA00022982"/>
    </source>
</evidence>
<evidence type="ECO:0000256" key="20">
    <source>
        <dbReference type="ARBA" id="ARBA00042550"/>
    </source>
</evidence>
<keyword evidence="16" id="KW-0325">Glycoprotein</keyword>
<gene>
    <name evidence="27" type="primary">LOC114845541</name>
</gene>
<feature type="transmembrane region" description="Helical" evidence="24">
    <location>
        <begin position="252"/>
        <end position="273"/>
    </location>
</feature>
<dbReference type="SMART" id="SM00665">
    <property type="entry name" value="B561"/>
    <property type="match status" value="1"/>
</dbReference>
<keyword evidence="12 24" id="KW-1133">Transmembrane helix</keyword>
<comment type="function">
    <text evidence="22">Transmembrane reductase that uses ascorbate as an electron donor in the cytoplasm and transfers electrons across membranes to reduce iron cations Fe(3+) into Fe(2+) in the lumen of the late endosome and lysosome. Reduced iron can then be extruded from the late endosome and lysosome to the cytoplasm by divalent metal-specific transporters. It is therefore most probably involved in endosomal and lysosomal cellular iron homeostasis.</text>
</comment>
<keyword evidence="7 24" id="KW-0812">Transmembrane</keyword>
<sequence length="298" mass="33059">MLRRCNQAIQFALTCDSIKKITQRGKQMQQGGSSYPSCSSTSDCFSLTHLSAAQCGSENLSEPEKSEVRANNTSTELSRMRSLVMFYLSYLLCVCLGLSCVICVYVWNSQWLAAVMYRIPLTWGQNKLPWKLLHAVLMLIALVLSVVGLCAVFDYHNAKNIPNVYSLHSWIGIVATALFAMQWAFGATAFLLPCSPLSLRKLLKPVHVWFGGSVVFLSIAACISGINEKLFFDLKENTTGSQHYRELPPEAVLGNALGVLIVAFGLVVLMILSNHKWQRPDSRTGDLAYAPLLQEENE</sequence>
<evidence type="ECO:0000256" key="14">
    <source>
        <dbReference type="ARBA" id="ARBA00023004"/>
    </source>
</evidence>
<evidence type="ECO:0000256" key="19">
    <source>
        <dbReference type="ARBA" id="ARBA00040498"/>
    </source>
</evidence>
<feature type="transmembrane region" description="Helical" evidence="24">
    <location>
        <begin position="128"/>
        <end position="155"/>
    </location>
</feature>
<evidence type="ECO:0000256" key="6">
    <source>
        <dbReference type="ARBA" id="ARBA00022617"/>
    </source>
</evidence>